<gene>
    <name evidence="1" type="ORF">S01H1_32153</name>
</gene>
<proteinExistence type="predicted"/>
<organism evidence="1">
    <name type="scientific">marine sediment metagenome</name>
    <dbReference type="NCBI Taxonomy" id="412755"/>
    <lineage>
        <taxon>unclassified sequences</taxon>
        <taxon>metagenomes</taxon>
        <taxon>ecological metagenomes</taxon>
    </lineage>
</organism>
<dbReference type="AlphaFoldDB" id="X0V5D9"/>
<comment type="caution">
    <text evidence="1">The sequence shown here is derived from an EMBL/GenBank/DDBJ whole genome shotgun (WGS) entry which is preliminary data.</text>
</comment>
<sequence>LVDPDNPEKLAHEMEIVLSDQSVRNNLITKGMKHAASHTWEKAAAKLIDVFADIQARGPWKGLRE</sequence>
<accession>X0V5D9</accession>
<evidence type="ECO:0000313" key="1">
    <source>
        <dbReference type="EMBL" id="GAF95865.1"/>
    </source>
</evidence>
<reference evidence="1" key="1">
    <citation type="journal article" date="2014" name="Front. Microbiol.">
        <title>High frequency of phylogenetically diverse reductive dehalogenase-homologous genes in deep subseafloor sedimentary metagenomes.</title>
        <authorList>
            <person name="Kawai M."/>
            <person name="Futagami T."/>
            <person name="Toyoda A."/>
            <person name="Takaki Y."/>
            <person name="Nishi S."/>
            <person name="Hori S."/>
            <person name="Arai W."/>
            <person name="Tsubouchi T."/>
            <person name="Morono Y."/>
            <person name="Uchiyama I."/>
            <person name="Ito T."/>
            <person name="Fujiyama A."/>
            <person name="Inagaki F."/>
            <person name="Takami H."/>
        </authorList>
    </citation>
    <scope>NUCLEOTIDE SEQUENCE</scope>
    <source>
        <strain evidence="1">Expedition CK06-06</strain>
    </source>
</reference>
<feature type="non-terminal residue" evidence="1">
    <location>
        <position position="1"/>
    </location>
</feature>
<dbReference type="SUPFAM" id="SSF53756">
    <property type="entry name" value="UDP-Glycosyltransferase/glycogen phosphorylase"/>
    <property type="match status" value="1"/>
</dbReference>
<evidence type="ECO:0008006" key="2">
    <source>
        <dbReference type="Google" id="ProtNLM"/>
    </source>
</evidence>
<protein>
    <recommendedName>
        <fullName evidence="2">Glycosyl transferase family 1 domain-containing protein</fullName>
    </recommendedName>
</protein>
<dbReference type="Gene3D" id="3.40.50.2000">
    <property type="entry name" value="Glycogen Phosphorylase B"/>
    <property type="match status" value="2"/>
</dbReference>
<name>X0V5D9_9ZZZZ</name>
<dbReference type="EMBL" id="BARS01019888">
    <property type="protein sequence ID" value="GAF95865.1"/>
    <property type="molecule type" value="Genomic_DNA"/>
</dbReference>